<evidence type="ECO:0000256" key="1">
    <source>
        <dbReference type="SAM" id="SignalP"/>
    </source>
</evidence>
<accession>K9VXS1</accession>
<keyword evidence="3" id="KW-1185">Reference proteome</keyword>
<reference evidence="2 3" key="1">
    <citation type="submission" date="2012-06" db="EMBL/GenBank/DDBJ databases">
        <title>Finished chromosome of genome of Crinalium epipsammum PCC 9333.</title>
        <authorList>
            <consortium name="US DOE Joint Genome Institute"/>
            <person name="Gugger M."/>
            <person name="Coursin T."/>
            <person name="Rippka R."/>
            <person name="Tandeau De Marsac N."/>
            <person name="Huntemann M."/>
            <person name="Wei C.-L."/>
            <person name="Han J."/>
            <person name="Detter J.C."/>
            <person name="Han C."/>
            <person name="Tapia R."/>
            <person name="Davenport K."/>
            <person name="Daligault H."/>
            <person name="Erkkila T."/>
            <person name="Gu W."/>
            <person name="Munk A.C.C."/>
            <person name="Teshima H."/>
            <person name="Xu Y."/>
            <person name="Chain P."/>
            <person name="Chen A."/>
            <person name="Krypides N."/>
            <person name="Mavromatis K."/>
            <person name="Markowitz V."/>
            <person name="Szeto E."/>
            <person name="Ivanova N."/>
            <person name="Mikhailova N."/>
            <person name="Ovchinnikova G."/>
            <person name="Pagani I."/>
            <person name="Pati A."/>
            <person name="Goodwin L."/>
            <person name="Peters L."/>
            <person name="Pitluck S."/>
            <person name="Woyke T."/>
            <person name="Kerfeld C."/>
        </authorList>
    </citation>
    <scope>NUCLEOTIDE SEQUENCE [LARGE SCALE GENOMIC DNA]</scope>
    <source>
        <strain evidence="2 3">PCC 9333</strain>
    </source>
</reference>
<dbReference type="EMBL" id="CP003620">
    <property type="protein sequence ID" value="AFZ11950.1"/>
    <property type="molecule type" value="Genomic_DNA"/>
</dbReference>
<proteinExistence type="predicted"/>
<dbReference type="HOGENOM" id="CLU_118541_0_0_3"/>
<evidence type="ECO:0000313" key="3">
    <source>
        <dbReference type="Proteomes" id="UP000010472"/>
    </source>
</evidence>
<sequence length="201" mass="22211">MYLFNKYLYSVLTGVIAISLSSCNYLHANTSNKTNLQSLADQTNFKTPLKADKSTLISAKTVNPTIIVKPQITTNINKKTAIATSKNSITATIYQADNQCQNLVPKKVVIPAKNSLQAALGEVLEPRNSDFILAGYRVSVNSNRVATVDLRVAPDSQRTFTSLSSCEQFALFGSIKKTLTNNPTWKIKEVRFTQQGEEIYL</sequence>
<dbReference type="PROSITE" id="PS51257">
    <property type="entry name" value="PROKAR_LIPOPROTEIN"/>
    <property type="match status" value="1"/>
</dbReference>
<keyword evidence="1" id="KW-0732">Signal</keyword>
<dbReference type="PATRIC" id="fig|1173022.3.peg.1122"/>
<feature type="chain" id="PRO_5003937110" description="Sporulation/spore germination protein" evidence="1">
    <location>
        <begin position="29"/>
        <end position="201"/>
    </location>
</feature>
<evidence type="ECO:0000313" key="2">
    <source>
        <dbReference type="EMBL" id="AFZ11950.1"/>
    </source>
</evidence>
<gene>
    <name evidence="2" type="ORF">Cri9333_1036</name>
</gene>
<feature type="signal peptide" evidence="1">
    <location>
        <begin position="1"/>
        <end position="28"/>
    </location>
</feature>
<dbReference type="RefSeq" id="WP_015202072.1">
    <property type="nucleotide sequence ID" value="NC_019753.1"/>
</dbReference>
<organism evidence="2 3">
    <name type="scientific">Crinalium epipsammum PCC 9333</name>
    <dbReference type="NCBI Taxonomy" id="1173022"/>
    <lineage>
        <taxon>Bacteria</taxon>
        <taxon>Bacillati</taxon>
        <taxon>Cyanobacteriota</taxon>
        <taxon>Cyanophyceae</taxon>
        <taxon>Gomontiellales</taxon>
        <taxon>Gomontiellaceae</taxon>
        <taxon>Crinalium</taxon>
    </lineage>
</organism>
<evidence type="ECO:0008006" key="4">
    <source>
        <dbReference type="Google" id="ProtNLM"/>
    </source>
</evidence>
<dbReference type="KEGG" id="cep:Cri9333_1036"/>
<dbReference type="Proteomes" id="UP000010472">
    <property type="component" value="Chromosome"/>
</dbReference>
<dbReference type="OrthoDB" id="530222at2"/>
<name>K9VXS1_9CYAN</name>
<dbReference type="eggNOG" id="ENOG5031UVV">
    <property type="taxonomic scope" value="Bacteria"/>
</dbReference>
<dbReference type="AlphaFoldDB" id="K9VXS1"/>
<protein>
    <recommendedName>
        <fullName evidence="4">Sporulation/spore germination protein</fullName>
    </recommendedName>
</protein>